<dbReference type="EMBL" id="RCBY01000264">
    <property type="protein sequence ID" value="RQH27395.1"/>
    <property type="molecule type" value="Genomic_DNA"/>
</dbReference>
<reference evidence="2 3" key="1">
    <citation type="journal article" date="2018" name="ACS Chem. Biol.">
        <title>Ketoreductase domain dysfunction expands chemodiversity: malyngamide biosynthesis in the cyanobacterium Okeania hirsuta.</title>
        <authorList>
            <person name="Moss N.A."/>
            <person name="Leao T."/>
            <person name="Rankin M."/>
            <person name="McCullough T.M."/>
            <person name="Qu P."/>
            <person name="Korobeynikov A."/>
            <person name="Smith J.L."/>
            <person name="Gerwick L."/>
            <person name="Gerwick W.H."/>
        </authorList>
    </citation>
    <scope>NUCLEOTIDE SEQUENCE [LARGE SCALE GENOMIC DNA]</scope>
    <source>
        <strain evidence="2 3">PAB10Feb10-1</strain>
    </source>
</reference>
<feature type="domain" description="Choice-of-anchor I" evidence="1">
    <location>
        <begin position="59"/>
        <end position="553"/>
    </location>
</feature>
<dbReference type="Gene3D" id="2.130.10.10">
    <property type="entry name" value="YVTN repeat-like/Quinoprotein amine dehydrogenase"/>
    <property type="match status" value="1"/>
</dbReference>
<dbReference type="InterPro" id="IPR052956">
    <property type="entry name" value="Mesenchyme-surface_protein"/>
</dbReference>
<dbReference type="AlphaFoldDB" id="A0A3N6R6J5"/>
<dbReference type="Proteomes" id="UP000269154">
    <property type="component" value="Unassembled WGS sequence"/>
</dbReference>
<dbReference type="OrthoDB" id="9768561at2"/>
<dbReference type="InterPro" id="IPR055188">
    <property type="entry name" value="Choice_anch_I"/>
</dbReference>
<name>A0A3N6R6J5_9CYAN</name>
<dbReference type="InterPro" id="IPR015943">
    <property type="entry name" value="WD40/YVTN_repeat-like_dom_sf"/>
</dbReference>
<proteinExistence type="predicted"/>
<protein>
    <submittedName>
        <fullName evidence="2">Alkaline phosphatase</fullName>
    </submittedName>
</protein>
<sequence length="589" mass="63688">MKNYQDKSKYTNTNVLEKIIEVTVKSSMAIALMAAPSTAMSLSFTPVGTYATRVFDESASRITAFDPNSDRLFVVNDDSLAIDILDISNPNTPDLYSSIDLSLLGNFGGVNSVAYSNDVFAVAVENDTITDPGEVLFFDKGGSLLNRVTVGALPDMLTFTQDGTKLLVANEAEPEGYLEGDIDPEGSVSIIDTSNGVENITYSDVTFAGFQDFNAQIAQLRAKGVRIFGPGSTVAQDLEPEAIAISEDGTTAWVTLQENNAIGILDIETATFTDIVALGFKDHNKDGNGIDGSDEDGEINIDNYPVFGMYQPDEIASYTVGGKTYLVTANEGDSRDYNELDEETEVADEDLDPNAFPDADILKEDETIGRLEITNTLGNTDDDDEFEELYAFGARSFSIWDEAGALVFDSGDDFEQITAKLFPEFFNSNNDENNSFDNRSDNKGPEPEGVAIGMVGNRTLAFIGLERIGGFMTYDVSNPLAPKFISYTNNRDFSVEFDVDNDGDLDPTDEQLGEVGDLGPEGLTFISAEDSPNGKALLVLANEVSGTTTIYEINSVPEPGTIFGLLVFGAAGKLLLKRHNKTTEENSAF</sequence>
<comment type="caution">
    <text evidence="2">The sequence shown here is derived from an EMBL/GenBank/DDBJ whole genome shotgun (WGS) entry which is preliminary data.</text>
</comment>
<gene>
    <name evidence="2" type="ORF">D5R40_27985</name>
</gene>
<dbReference type="SUPFAM" id="SSF50969">
    <property type="entry name" value="YVTN repeat-like/Quinoprotein amine dehydrogenase"/>
    <property type="match status" value="1"/>
</dbReference>
<dbReference type="NCBIfam" id="NF038117">
    <property type="entry name" value="choice_anch_I"/>
    <property type="match status" value="1"/>
</dbReference>
<dbReference type="PANTHER" id="PTHR46928:SF1">
    <property type="entry name" value="MESENCHYME-SPECIFIC CELL SURFACE GLYCOPROTEIN"/>
    <property type="match status" value="1"/>
</dbReference>
<evidence type="ECO:0000313" key="2">
    <source>
        <dbReference type="EMBL" id="RQH27395.1"/>
    </source>
</evidence>
<keyword evidence="3" id="KW-1185">Reference proteome</keyword>
<dbReference type="RefSeq" id="WP_124155500.1">
    <property type="nucleotide sequence ID" value="NZ_CAWOLW010000184.1"/>
</dbReference>
<evidence type="ECO:0000313" key="3">
    <source>
        <dbReference type="Proteomes" id="UP000269154"/>
    </source>
</evidence>
<dbReference type="PANTHER" id="PTHR46928">
    <property type="entry name" value="MESENCHYME-SPECIFIC CELL SURFACE GLYCOPROTEIN"/>
    <property type="match status" value="1"/>
</dbReference>
<dbReference type="InterPro" id="IPR011044">
    <property type="entry name" value="Quino_amine_DH_bsu"/>
</dbReference>
<organism evidence="2 3">
    <name type="scientific">Okeania hirsuta</name>
    <dbReference type="NCBI Taxonomy" id="1458930"/>
    <lineage>
        <taxon>Bacteria</taxon>
        <taxon>Bacillati</taxon>
        <taxon>Cyanobacteriota</taxon>
        <taxon>Cyanophyceae</taxon>
        <taxon>Oscillatoriophycideae</taxon>
        <taxon>Oscillatoriales</taxon>
        <taxon>Microcoleaceae</taxon>
        <taxon>Okeania</taxon>
    </lineage>
</organism>
<evidence type="ECO:0000259" key="1">
    <source>
        <dbReference type="Pfam" id="PF22494"/>
    </source>
</evidence>
<accession>A0A3N6R6J5</accession>
<dbReference type="Pfam" id="PF22494">
    <property type="entry name" value="choice_anch_I"/>
    <property type="match status" value="1"/>
</dbReference>